<dbReference type="PANTHER" id="PTHR24023">
    <property type="entry name" value="COLLAGEN ALPHA"/>
    <property type="match status" value="1"/>
</dbReference>
<feature type="compositionally biased region" description="Basic and acidic residues" evidence="5">
    <location>
        <begin position="270"/>
        <end position="283"/>
    </location>
</feature>
<sequence length="522" mass="56307">MKKTMKKMLAASTLCIIMSGSFIGGSARVLAEQYYGWNDGTGTYPPFPLFVTKKEDTTKQNPKVVYCFNKDFQWPSAWESIYKDYSSLSQRYGRLPEYEEQEGTNPLFFSLNSKIKGRVTNPTAALLAVLQEGYPNKQNNGVNVKSTQIAIWHFTDGIDYQTYGLTEPEKTACKKMIDAGLSAGNKQETIEPNMTLNIYSYISGTGEIGKTFQHLLGSTPIVKNKKVPPTDGKPCDCLKIDLQDDPDGVKIIVYKDMNGDNHYTTNTDIKVSEKTVKHGKDGKPGLNGQRGPQGEEGKPGPIGPKGDTGARGPAGPQGPKGENGKDGEKGERGEKGPQGERGEQGPQGERGEQGPQGERGEQGPQGERGEQGPQGERGEQGPQGERGEQGPQGERGEQGPQGERGEQGPQGERGEQGPQGERGEQGPRGENPTPTPDPMPQPMPDPAPKPMDPKPESKPEPKPAPQSEAKPQKPTKPSTITSQSSGKSLPKTNDTGSLSTVLGTGLLSLLGLGFLTRRKRKQ</sequence>
<feature type="region of interest" description="Disordered" evidence="5">
    <location>
        <begin position="259"/>
        <end position="500"/>
    </location>
</feature>
<evidence type="ECO:0000256" key="5">
    <source>
        <dbReference type="SAM" id="MobiDB-lite"/>
    </source>
</evidence>
<keyword evidence="6" id="KW-0472">Membrane</keyword>
<feature type="compositionally biased region" description="Pro residues" evidence="5">
    <location>
        <begin position="433"/>
        <end position="450"/>
    </location>
</feature>
<feature type="compositionally biased region" description="Basic and acidic residues" evidence="5">
    <location>
        <begin position="322"/>
        <end position="343"/>
    </location>
</feature>
<feature type="domain" description="Gram-positive cocci surface proteins LPxTG" evidence="8">
    <location>
        <begin position="489"/>
        <end position="522"/>
    </location>
</feature>
<dbReference type="GO" id="GO:0031012">
    <property type="term" value="C:extracellular matrix"/>
    <property type="evidence" value="ECO:0007669"/>
    <property type="project" value="TreeGrafter"/>
</dbReference>
<evidence type="ECO:0000256" key="6">
    <source>
        <dbReference type="SAM" id="Phobius"/>
    </source>
</evidence>
<feature type="compositionally biased region" description="Basic and acidic residues" evidence="5">
    <location>
        <begin position="451"/>
        <end position="461"/>
    </location>
</feature>
<keyword evidence="4" id="KW-0572">Peptidoglycan-anchor</keyword>
<keyword evidence="6" id="KW-0812">Transmembrane</keyword>
<protein>
    <submittedName>
        <fullName evidence="9">Collagen-like protein with amino-end fibronectin-binding domain SclZ.6</fullName>
    </submittedName>
</protein>
<keyword evidence="3 7" id="KW-0732">Signal</keyword>
<dbReference type="AlphaFoldDB" id="B4U1K5"/>
<feature type="chain" id="PRO_5002826563" evidence="7">
    <location>
        <begin position="32"/>
        <end position="522"/>
    </location>
</feature>
<gene>
    <name evidence="9" type="primary">sclZ.6</name>
    <name evidence="9" type="ordered locus">Sez_0500</name>
</gene>
<name>B4U1K5_STREM</name>
<dbReference type="InterPro" id="IPR050149">
    <property type="entry name" value="Collagen_superfamily"/>
</dbReference>
<organism evidence="9 10">
    <name type="scientific">Streptococcus equi subsp. zooepidemicus (strain MGCS10565)</name>
    <dbReference type="NCBI Taxonomy" id="552526"/>
    <lineage>
        <taxon>Bacteria</taxon>
        <taxon>Bacillati</taxon>
        <taxon>Bacillota</taxon>
        <taxon>Bacilli</taxon>
        <taxon>Lactobacillales</taxon>
        <taxon>Streptococcaceae</taxon>
        <taxon>Streptococcus</taxon>
    </lineage>
</organism>
<dbReference type="RefSeq" id="WP_012515148.1">
    <property type="nucleotide sequence ID" value="NC_011134.1"/>
</dbReference>
<evidence type="ECO:0000259" key="8">
    <source>
        <dbReference type="PROSITE" id="PS50847"/>
    </source>
</evidence>
<evidence type="ECO:0000256" key="4">
    <source>
        <dbReference type="ARBA" id="ARBA00023088"/>
    </source>
</evidence>
<evidence type="ECO:0000256" key="7">
    <source>
        <dbReference type="SAM" id="SignalP"/>
    </source>
</evidence>
<feature type="transmembrane region" description="Helical" evidence="6">
    <location>
        <begin position="497"/>
        <end position="516"/>
    </location>
</feature>
<feature type="compositionally biased region" description="Polar residues" evidence="5">
    <location>
        <begin position="475"/>
        <end position="494"/>
    </location>
</feature>
<dbReference type="NCBIfam" id="TIGR03934">
    <property type="entry name" value="TQXA_dom"/>
    <property type="match status" value="1"/>
</dbReference>
<evidence type="ECO:0000256" key="1">
    <source>
        <dbReference type="ARBA" id="ARBA00022512"/>
    </source>
</evidence>
<proteinExistence type="predicted"/>
<dbReference type="GO" id="GO:0005615">
    <property type="term" value="C:extracellular space"/>
    <property type="evidence" value="ECO:0007669"/>
    <property type="project" value="TreeGrafter"/>
</dbReference>
<evidence type="ECO:0000256" key="3">
    <source>
        <dbReference type="ARBA" id="ARBA00022729"/>
    </source>
</evidence>
<reference evidence="9 10" key="1">
    <citation type="journal article" date="2008" name="PLoS ONE">
        <title>Genome sequence of a lancefield group C Streptococcus zooepidemicus strain causing epidemic nephritis: new information about an old disease.</title>
        <authorList>
            <person name="Beres S.B."/>
            <person name="Sesso R."/>
            <person name="Pinto S.W.L."/>
            <person name="Hoe N.P."/>
            <person name="Porcella S.F."/>
            <person name="Deleo F.R."/>
            <person name="Musser J.M."/>
        </authorList>
    </citation>
    <scope>NUCLEOTIDE SEQUENCE [LARGE SCALE GENOMIC DNA]</scope>
    <source>
        <strain evidence="9 10">MGCS10565</strain>
    </source>
</reference>
<dbReference type="HOGENOM" id="CLU_022759_1_0_9"/>
<dbReference type="PROSITE" id="PS50847">
    <property type="entry name" value="GRAM_POS_ANCHORING"/>
    <property type="match status" value="1"/>
</dbReference>
<evidence type="ECO:0000256" key="2">
    <source>
        <dbReference type="ARBA" id="ARBA00022525"/>
    </source>
</evidence>
<dbReference type="EMBL" id="CP001129">
    <property type="protein sequence ID" value="ACG61872.1"/>
    <property type="molecule type" value="Genomic_DNA"/>
</dbReference>
<feature type="signal peptide" evidence="7">
    <location>
        <begin position="1"/>
        <end position="31"/>
    </location>
</feature>
<dbReference type="Pfam" id="PF01391">
    <property type="entry name" value="Collagen"/>
    <property type="match status" value="2"/>
</dbReference>
<dbReference type="NCBIfam" id="NF012162">
    <property type="entry name" value="surf_Nterm_1"/>
    <property type="match status" value="1"/>
</dbReference>
<dbReference type="KEGG" id="sez:Sez_0500"/>
<keyword evidence="6" id="KW-1133">Transmembrane helix</keyword>
<dbReference type="InterPro" id="IPR013552">
    <property type="entry name" value="Thioester_dom"/>
</dbReference>
<dbReference type="InterPro" id="IPR008160">
    <property type="entry name" value="Collagen"/>
</dbReference>
<dbReference type="InterPro" id="IPR023849">
    <property type="entry name" value="TQXA_dom"/>
</dbReference>
<dbReference type="Proteomes" id="UP000001873">
    <property type="component" value="Chromosome"/>
</dbReference>
<dbReference type="InterPro" id="IPR019931">
    <property type="entry name" value="LPXTG_anchor"/>
</dbReference>
<evidence type="ECO:0000313" key="10">
    <source>
        <dbReference type="Proteomes" id="UP000001873"/>
    </source>
</evidence>
<dbReference type="PANTHER" id="PTHR24023:SF1082">
    <property type="entry name" value="COLLAGEN TRIPLE HELIX REPEAT"/>
    <property type="match status" value="1"/>
</dbReference>
<evidence type="ECO:0000313" key="9">
    <source>
        <dbReference type="EMBL" id="ACG61872.1"/>
    </source>
</evidence>
<keyword evidence="2" id="KW-0964">Secreted</keyword>
<dbReference type="Gene3D" id="1.10.150.480">
    <property type="match status" value="1"/>
</dbReference>
<accession>B4U1K5</accession>
<keyword evidence="9" id="KW-0176">Collagen</keyword>
<keyword evidence="1" id="KW-0134">Cell wall</keyword>
<dbReference type="NCBIfam" id="TIGR01167">
    <property type="entry name" value="LPXTG_anchor"/>
    <property type="match status" value="1"/>
</dbReference>
<dbReference type="Pfam" id="PF08341">
    <property type="entry name" value="TED"/>
    <property type="match status" value="1"/>
</dbReference>